<feature type="binding site" evidence="6">
    <location>
        <position position="122"/>
    </location>
    <ligand>
        <name>Mg(2+)</name>
        <dbReference type="ChEBI" id="CHEBI:18420"/>
        <label>1</label>
        <note>catalytic</note>
    </ligand>
</feature>
<dbReference type="Gene3D" id="3.30.540.10">
    <property type="entry name" value="Fructose-1,6-Bisphosphatase, subunit A, domain 1"/>
    <property type="match status" value="1"/>
</dbReference>
<accession>A0A9W6GDR6</accession>
<dbReference type="GO" id="GO:0000103">
    <property type="term" value="P:sulfate assimilation"/>
    <property type="evidence" value="ECO:0007669"/>
    <property type="project" value="TreeGrafter"/>
</dbReference>
<gene>
    <name evidence="7" type="ORF">GALLR39Z86_47770</name>
</gene>
<organism evidence="7 8">
    <name type="scientific">Glycomyces algeriensis</name>
    <dbReference type="NCBI Taxonomy" id="256037"/>
    <lineage>
        <taxon>Bacteria</taxon>
        <taxon>Bacillati</taxon>
        <taxon>Actinomycetota</taxon>
        <taxon>Actinomycetes</taxon>
        <taxon>Glycomycetales</taxon>
        <taxon>Glycomycetaceae</taxon>
        <taxon>Glycomyces</taxon>
    </lineage>
</organism>
<protein>
    <recommendedName>
        <fullName evidence="4">3'(2'),5-bisphosphonucleoside 3'(2')-phosphohydrolase</fullName>
    </recommendedName>
    <alternativeName>
        <fullName evidence="5">DPNPase</fullName>
    </alternativeName>
</protein>
<comment type="catalytic activity">
    <reaction evidence="1">
        <text>adenosine 3',5'-bisphosphate + H2O = AMP + phosphate</text>
        <dbReference type="Rhea" id="RHEA:10040"/>
        <dbReference type="ChEBI" id="CHEBI:15377"/>
        <dbReference type="ChEBI" id="CHEBI:43474"/>
        <dbReference type="ChEBI" id="CHEBI:58343"/>
        <dbReference type="ChEBI" id="CHEBI:456215"/>
        <dbReference type="EC" id="3.1.3.7"/>
    </reaction>
</comment>
<keyword evidence="3 6" id="KW-0460">Magnesium</keyword>
<dbReference type="PANTHER" id="PTHR43028">
    <property type="entry name" value="3'(2'),5'-BISPHOSPHATE NUCLEOTIDASE 1"/>
    <property type="match status" value="1"/>
</dbReference>
<sequence length="290" mass="29897">MAQYLGGVGLQRRLTGMHDAPDSASVTGVPTATPAAASAADVAFAAELATGAGELLVKLRAVMGFADSRALKAAGDQQANDFLLGRIAAERPGDAVLSEEGKGETGRVGTERLGADRVWIIDPLDGTREYSEEGRDDWAVHVALWQRGLGLTASAVALPAQNVTLRTDKTYAVPALREGKPRIAVSRTRPPAEAEAVAAALGAELVPMGSAGAKVMAVVAGTVDAYVHAGGQFEWDSAAPVGVALASGWHATRIDGAPLQYNSADPYLPDLLVCRPDLAGPALEAIRGTN</sequence>
<evidence type="ECO:0000313" key="7">
    <source>
        <dbReference type="EMBL" id="GLI44927.1"/>
    </source>
</evidence>
<evidence type="ECO:0000256" key="1">
    <source>
        <dbReference type="ARBA" id="ARBA00001625"/>
    </source>
</evidence>
<dbReference type="PROSITE" id="PS00629">
    <property type="entry name" value="IMP_1"/>
    <property type="match status" value="1"/>
</dbReference>
<evidence type="ECO:0000256" key="5">
    <source>
        <dbReference type="ARBA" id="ARBA00042530"/>
    </source>
</evidence>
<dbReference type="CDD" id="cd01638">
    <property type="entry name" value="CysQ"/>
    <property type="match status" value="1"/>
</dbReference>
<feature type="binding site" evidence="6">
    <location>
        <position position="125"/>
    </location>
    <ligand>
        <name>Mg(2+)</name>
        <dbReference type="ChEBI" id="CHEBI:18420"/>
        <label>1</label>
        <note>catalytic</note>
    </ligand>
</feature>
<proteinExistence type="predicted"/>
<evidence type="ECO:0000256" key="3">
    <source>
        <dbReference type="ARBA" id="ARBA00022842"/>
    </source>
</evidence>
<dbReference type="GO" id="GO:0050427">
    <property type="term" value="P:3'-phosphoadenosine 5'-phosphosulfate metabolic process"/>
    <property type="evidence" value="ECO:0007669"/>
    <property type="project" value="TreeGrafter"/>
</dbReference>
<dbReference type="Pfam" id="PF00459">
    <property type="entry name" value="Inositol_P"/>
    <property type="match status" value="2"/>
</dbReference>
<keyword evidence="2 6" id="KW-0479">Metal-binding</keyword>
<evidence type="ECO:0000256" key="6">
    <source>
        <dbReference type="PIRSR" id="PIRSR600760-2"/>
    </source>
</evidence>
<dbReference type="PANTHER" id="PTHR43028:SF5">
    <property type="entry name" value="3'(2'),5'-BISPHOSPHATE NUCLEOTIDASE 1"/>
    <property type="match status" value="1"/>
</dbReference>
<feature type="binding site" evidence="6">
    <location>
        <position position="124"/>
    </location>
    <ligand>
        <name>Mg(2+)</name>
        <dbReference type="ChEBI" id="CHEBI:18420"/>
        <label>1</label>
        <note>catalytic</note>
    </ligand>
</feature>
<feature type="binding site" evidence="6">
    <location>
        <position position="236"/>
    </location>
    <ligand>
        <name>Mg(2+)</name>
        <dbReference type="ChEBI" id="CHEBI:18420"/>
        <label>1</label>
        <note>catalytic</note>
    </ligand>
</feature>
<reference evidence="7" key="1">
    <citation type="submission" date="2022-12" db="EMBL/GenBank/DDBJ databases">
        <title>Reference genome sequencing for broad-spectrum identification of bacterial and archaeal isolates by mass spectrometry.</title>
        <authorList>
            <person name="Sekiguchi Y."/>
            <person name="Tourlousse D.M."/>
        </authorList>
    </citation>
    <scope>NUCLEOTIDE SEQUENCE</scope>
    <source>
        <strain evidence="7">LLR39Z86</strain>
    </source>
</reference>
<dbReference type="InterPro" id="IPR020583">
    <property type="entry name" value="Inositol_monoP_metal-BS"/>
</dbReference>
<comment type="caution">
    <text evidence="7">The sequence shown here is derived from an EMBL/GenBank/DDBJ whole genome shotgun (WGS) entry which is preliminary data.</text>
</comment>
<evidence type="ECO:0000313" key="8">
    <source>
        <dbReference type="Proteomes" id="UP001144313"/>
    </source>
</evidence>
<evidence type="ECO:0000256" key="4">
    <source>
        <dbReference type="ARBA" id="ARBA00041694"/>
    </source>
</evidence>
<dbReference type="GO" id="GO:0046872">
    <property type="term" value="F:metal ion binding"/>
    <property type="evidence" value="ECO:0007669"/>
    <property type="project" value="UniProtKB-KW"/>
</dbReference>
<dbReference type="Gene3D" id="3.40.190.80">
    <property type="match status" value="1"/>
</dbReference>
<feature type="binding site" evidence="6">
    <location>
        <position position="99"/>
    </location>
    <ligand>
        <name>Mg(2+)</name>
        <dbReference type="ChEBI" id="CHEBI:18420"/>
        <label>1</label>
        <note>catalytic</note>
    </ligand>
</feature>
<evidence type="ECO:0000256" key="2">
    <source>
        <dbReference type="ARBA" id="ARBA00022723"/>
    </source>
</evidence>
<dbReference type="PRINTS" id="PR00377">
    <property type="entry name" value="IMPHPHTASES"/>
</dbReference>
<dbReference type="Proteomes" id="UP001144313">
    <property type="component" value="Unassembled WGS sequence"/>
</dbReference>
<dbReference type="InterPro" id="IPR000760">
    <property type="entry name" value="Inositol_monophosphatase-like"/>
</dbReference>
<keyword evidence="8" id="KW-1185">Reference proteome</keyword>
<dbReference type="GO" id="GO:0008441">
    <property type="term" value="F:3'(2'),5'-bisphosphate nucleotidase activity"/>
    <property type="evidence" value="ECO:0007669"/>
    <property type="project" value="UniProtKB-EC"/>
</dbReference>
<dbReference type="InterPro" id="IPR050725">
    <property type="entry name" value="CysQ/Inositol_MonoPase"/>
</dbReference>
<comment type="cofactor">
    <cofactor evidence="6">
        <name>Mg(2+)</name>
        <dbReference type="ChEBI" id="CHEBI:18420"/>
    </cofactor>
</comment>
<dbReference type="SUPFAM" id="SSF56655">
    <property type="entry name" value="Carbohydrate phosphatase"/>
    <property type="match status" value="1"/>
</dbReference>
<dbReference type="EMBL" id="BSDT01000001">
    <property type="protein sequence ID" value="GLI44927.1"/>
    <property type="molecule type" value="Genomic_DNA"/>
</dbReference>
<name>A0A9W6GDR6_9ACTN</name>
<dbReference type="AlphaFoldDB" id="A0A9W6GDR6"/>